<proteinExistence type="predicted"/>
<sequence length="268" mass="30419">MDRSGSMQNRGRFKIAVPREHGLIVVWANTMIISIITSYKTSAYGLITFIAMLTTFFIYDPVLSALRIWKAKRNPVKFLADNHLHALILIAILIAWLIYITVAGLMPYPSLLIFAMFLIFYAALFRLGERKLYTRIFSILTLTSMFLIVSSSFEHSITMRMLIVFLILSVSEILMGSGPVEIANARILKTRFERLFAERIMPVYISSMILLIPVLIYSSRDAFYVFAAIFTVAAASDLAMKDMPMKRIGFIATGFNLAILISILVIYR</sequence>
<evidence type="ECO:0000313" key="3">
    <source>
        <dbReference type="Proteomes" id="UP000001024"/>
    </source>
</evidence>
<dbReference type="EnsemblBacteria" id="CAC11319">
    <property type="protein sequence ID" value="CAC11319"/>
    <property type="gene ID" value="CAC11319"/>
</dbReference>
<keyword evidence="3" id="KW-1185">Reference proteome</keyword>
<feature type="transmembrane region" description="Helical" evidence="1">
    <location>
        <begin position="132"/>
        <end position="151"/>
    </location>
</feature>
<keyword evidence="1" id="KW-0812">Transmembrane</keyword>
<keyword evidence="1" id="KW-0472">Membrane</keyword>
<feature type="transmembrane region" description="Helical" evidence="1">
    <location>
        <begin position="196"/>
        <end position="216"/>
    </location>
</feature>
<keyword evidence="1" id="KW-1133">Transmembrane helix</keyword>
<feature type="transmembrane region" description="Helical" evidence="1">
    <location>
        <begin position="157"/>
        <end position="175"/>
    </location>
</feature>
<dbReference type="KEGG" id="tac:Ta0173"/>
<feature type="transmembrane region" description="Helical" evidence="1">
    <location>
        <begin position="84"/>
        <end position="102"/>
    </location>
</feature>
<dbReference type="eggNOG" id="arCOG07360">
    <property type="taxonomic scope" value="Archaea"/>
</dbReference>
<gene>
    <name evidence="2" type="ordered locus">Ta0173</name>
</gene>
<feature type="transmembrane region" description="Helical" evidence="1">
    <location>
        <begin position="247"/>
        <end position="267"/>
    </location>
</feature>
<evidence type="ECO:0000256" key="1">
    <source>
        <dbReference type="SAM" id="Phobius"/>
    </source>
</evidence>
<dbReference type="HOGENOM" id="CLU_1036729_0_0_2"/>
<organism evidence="2 3">
    <name type="scientific">Thermoplasma acidophilum (strain ATCC 25905 / DSM 1728 / JCM 9062 / NBRC 15155 / AMRC-C165)</name>
    <dbReference type="NCBI Taxonomy" id="273075"/>
    <lineage>
        <taxon>Archaea</taxon>
        <taxon>Methanobacteriati</taxon>
        <taxon>Thermoplasmatota</taxon>
        <taxon>Thermoplasmata</taxon>
        <taxon>Thermoplasmatales</taxon>
        <taxon>Thermoplasmataceae</taxon>
        <taxon>Thermoplasma</taxon>
    </lineage>
</organism>
<dbReference type="PaxDb" id="273075-Ta0173"/>
<accession>Q9HLQ4</accession>
<dbReference type="AlphaFoldDB" id="Q9HLQ4"/>
<feature type="transmembrane region" description="Helical" evidence="1">
    <location>
        <begin position="43"/>
        <end position="63"/>
    </location>
</feature>
<protein>
    <submittedName>
        <fullName evidence="2">Hypothetical membrane protein</fullName>
    </submittedName>
</protein>
<dbReference type="InParanoid" id="Q9HLQ4"/>
<feature type="transmembrane region" description="Helical" evidence="1">
    <location>
        <begin position="108"/>
        <end position="125"/>
    </location>
</feature>
<evidence type="ECO:0000313" key="2">
    <source>
        <dbReference type="EMBL" id="CAC11319.1"/>
    </source>
</evidence>
<dbReference type="Proteomes" id="UP000001024">
    <property type="component" value="Chromosome"/>
</dbReference>
<feature type="transmembrane region" description="Helical" evidence="1">
    <location>
        <begin position="21"/>
        <end position="37"/>
    </location>
</feature>
<dbReference type="EMBL" id="AL445063">
    <property type="protein sequence ID" value="CAC11319.1"/>
    <property type="molecule type" value="Genomic_DNA"/>
</dbReference>
<name>Q9HLQ4_THEAC</name>
<reference evidence="2 3" key="1">
    <citation type="journal article" date="2000" name="Nature">
        <title>The genome sequence of the thermoacidophilic scavenger Thermoplasma acidophilum.</title>
        <authorList>
            <person name="Ruepp A."/>
            <person name="Graml W."/>
            <person name="Santos-Martinez M.L."/>
            <person name="Koretke K.K."/>
            <person name="Volker C."/>
            <person name="Mewes H.W."/>
            <person name="Frishman D."/>
            <person name="Stocker S."/>
            <person name="Lupas A.N."/>
            <person name="Baumeister W."/>
        </authorList>
    </citation>
    <scope>NUCLEOTIDE SEQUENCE [LARGE SCALE GENOMIC DNA]</scope>
    <source>
        <strain evidence="3">ATCC 25905 / DSM 1728 / JCM 9062 / NBRC 15155 / AMRC-C165</strain>
    </source>
</reference>